<dbReference type="EMBL" id="WJXA01000003">
    <property type="protein sequence ID" value="KAF7147577.1"/>
    <property type="molecule type" value="Genomic_DNA"/>
</dbReference>
<name>A0A834H3I3_RHOSS</name>
<accession>A0A834H3I3</accession>
<organism evidence="2 3">
    <name type="scientific">Rhododendron simsii</name>
    <name type="common">Sims's rhododendron</name>
    <dbReference type="NCBI Taxonomy" id="118357"/>
    <lineage>
        <taxon>Eukaryota</taxon>
        <taxon>Viridiplantae</taxon>
        <taxon>Streptophyta</taxon>
        <taxon>Embryophyta</taxon>
        <taxon>Tracheophyta</taxon>
        <taxon>Spermatophyta</taxon>
        <taxon>Magnoliopsida</taxon>
        <taxon>eudicotyledons</taxon>
        <taxon>Gunneridae</taxon>
        <taxon>Pentapetalae</taxon>
        <taxon>asterids</taxon>
        <taxon>Ericales</taxon>
        <taxon>Ericaceae</taxon>
        <taxon>Ericoideae</taxon>
        <taxon>Rhodoreae</taxon>
        <taxon>Rhododendron</taxon>
    </lineage>
</organism>
<dbReference type="AlphaFoldDB" id="A0A834H3I3"/>
<evidence type="ECO:0000256" key="1">
    <source>
        <dbReference type="SAM" id="MobiDB-lite"/>
    </source>
</evidence>
<dbReference type="OrthoDB" id="1828960at2759"/>
<protein>
    <submittedName>
        <fullName evidence="2">Uncharacterized protein</fullName>
    </submittedName>
</protein>
<reference evidence="2" key="1">
    <citation type="submission" date="2019-11" db="EMBL/GenBank/DDBJ databases">
        <authorList>
            <person name="Liu Y."/>
            <person name="Hou J."/>
            <person name="Li T.-Q."/>
            <person name="Guan C.-H."/>
            <person name="Wu X."/>
            <person name="Wu H.-Z."/>
            <person name="Ling F."/>
            <person name="Zhang R."/>
            <person name="Shi X.-G."/>
            <person name="Ren J.-P."/>
            <person name="Chen E.-F."/>
            <person name="Sun J.-M."/>
        </authorList>
    </citation>
    <scope>NUCLEOTIDE SEQUENCE</scope>
    <source>
        <strain evidence="2">Adult_tree_wgs_1</strain>
        <tissue evidence="2">Leaves</tissue>
    </source>
</reference>
<evidence type="ECO:0000313" key="2">
    <source>
        <dbReference type="EMBL" id="KAF7147577.1"/>
    </source>
</evidence>
<dbReference type="Proteomes" id="UP000626092">
    <property type="component" value="Unassembled WGS sequence"/>
</dbReference>
<gene>
    <name evidence="2" type="ORF">RHSIM_Rhsim03G0020700</name>
</gene>
<feature type="region of interest" description="Disordered" evidence="1">
    <location>
        <begin position="1"/>
        <end position="30"/>
    </location>
</feature>
<keyword evidence="3" id="KW-1185">Reference proteome</keyword>
<evidence type="ECO:0000313" key="3">
    <source>
        <dbReference type="Proteomes" id="UP000626092"/>
    </source>
</evidence>
<comment type="caution">
    <text evidence="2">The sequence shown here is derived from an EMBL/GenBank/DDBJ whole genome shotgun (WGS) entry which is preliminary data.</text>
</comment>
<sequence length="148" mass="17219">MPRLKRAANKPPRIPKPNVASSSRQPDIEERDEILQDIEEEEEMMEIRNKGFRWEKNFVKRGVKNEHHVDVQSIGPNHICVQRITAQGALGAEGVWGGSYLTTMPPKRAKQSVWQKLMFCQGVATMNSHRKLKREIRENARRQQRIDH</sequence>
<proteinExistence type="predicted"/>